<organism evidence="1 2">
    <name type="scientific">Pectobacterium phage vB_PcaM_CBB</name>
    <dbReference type="NCBI Taxonomy" id="2772511"/>
    <lineage>
        <taxon>Viruses</taxon>
        <taxon>Duplodnaviria</taxon>
        <taxon>Heunggongvirae</taxon>
        <taxon>Uroviricota</taxon>
        <taxon>Caudoviricetes</taxon>
        <taxon>Mimasvirus</taxon>
        <taxon>Mimasvirus CBB</taxon>
    </lineage>
</organism>
<proteinExistence type="predicted"/>
<keyword evidence="2" id="KW-1185">Reference proteome</keyword>
<accession>A0A1L2CVD8</accession>
<dbReference type="Proteomes" id="UP000223891">
    <property type="component" value="Segment"/>
</dbReference>
<name>A0A1L2CVD8_9CAUD</name>
<protein>
    <submittedName>
        <fullName evidence="1">Uncharacterized protein</fullName>
    </submittedName>
</protein>
<reference evidence="2" key="1">
    <citation type="submission" date="2016-01" db="EMBL/GenBank/DDBJ databases">
        <title>Isolation and Characterization of Enterobacteria phage CBB.</title>
        <authorList>
            <person name="Buttimer C.T.H."/>
            <person name="Hendrix H."/>
            <person name="Alexandre H."/>
            <person name="O'Mahony J."/>
            <person name="Lavigne R."/>
            <person name="Coffey A."/>
        </authorList>
    </citation>
    <scope>NUCLEOTIDE SEQUENCE [LARGE SCALE GENOMIC DNA]</scope>
</reference>
<sequence length="77" mass="8746">MFTKIENAEVLIKTAGGYKVLPVYFRNSNEYLYAKNGQMFIALLNSSVTSNAKMTWQEINIPVQYEKGNMVQCNTTS</sequence>
<evidence type="ECO:0000313" key="1">
    <source>
        <dbReference type="EMBL" id="AMM43957.1"/>
    </source>
</evidence>
<dbReference type="EMBL" id="KU574722">
    <property type="protein sequence ID" value="AMM43957.1"/>
    <property type="molecule type" value="Genomic_DNA"/>
</dbReference>
<evidence type="ECO:0000313" key="2">
    <source>
        <dbReference type="Proteomes" id="UP000223891"/>
    </source>
</evidence>
<gene>
    <name evidence="1" type="ORF">CBB_394</name>
</gene>